<keyword evidence="3" id="KW-1185">Reference proteome</keyword>
<comment type="caution">
    <text evidence="2">The sequence shown here is derived from an EMBL/GenBank/DDBJ whole genome shotgun (WGS) entry which is preliminary data.</text>
</comment>
<gene>
    <name evidence="2" type="ORF">V1477_005304</name>
</gene>
<protein>
    <submittedName>
        <fullName evidence="2">Uncharacterized protein</fullName>
    </submittedName>
</protein>
<feature type="compositionally biased region" description="Basic and acidic residues" evidence="1">
    <location>
        <begin position="155"/>
        <end position="170"/>
    </location>
</feature>
<feature type="non-terminal residue" evidence="2">
    <location>
        <position position="1"/>
    </location>
</feature>
<sequence>RVIKHRFGLRRVTSTSCHACRLIDHHNDATSHFGVERVRIRVKVDRKREKKRGGGQTQTSAIILFREKFNLKKEKFVGFGSNSLSLLFSFERLQIVLKAAKNNFRLYIMRNESDSVILYSLGYGWHIFLQLVSNTDYNISRLDLQQDFNSARQTQNERGEKEKEKEKENQRRKSCISIKAEVELLKSIRMHSCGIETRIIHLVQAILSTTSVIKCNTSTMKLKNTPICAFHIIILLSGITGEAGMENAASRATSMFDVLLRESYLIEVGRVRVNRSNSSAPKHSCGIELEPKAMPQPRVAIILEKPARAHVEKIRNT</sequence>
<dbReference type="EMBL" id="JAYRBN010000037">
    <property type="protein sequence ID" value="KAL2746934.1"/>
    <property type="molecule type" value="Genomic_DNA"/>
</dbReference>
<evidence type="ECO:0000313" key="3">
    <source>
        <dbReference type="Proteomes" id="UP001607303"/>
    </source>
</evidence>
<reference evidence="2 3" key="1">
    <citation type="journal article" date="2024" name="Ann. Entomol. Soc. Am.">
        <title>Genomic analyses of the southern and eastern yellowjacket wasps (Hymenoptera: Vespidae) reveal evolutionary signatures of social life.</title>
        <authorList>
            <person name="Catto M.A."/>
            <person name="Caine P.B."/>
            <person name="Orr S.E."/>
            <person name="Hunt B.G."/>
            <person name="Goodisman M.A.D."/>
        </authorList>
    </citation>
    <scope>NUCLEOTIDE SEQUENCE [LARGE SCALE GENOMIC DNA]</scope>
    <source>
        <strain evidence="2">232</strain>
        <tissue evidence="2">Head and thorax</tissue>
    </source>
</reference>
<dbReference type="Proteomes" id="UP001607303">
    <property type="component" value="Unassembled WGS sequence"/>
</dbReference>
<proteinExistence type="predicted"/>
<evidence type="ECO:0000256" key="1">
    <source>
        <dbReference type="SAM" id="MobiDB-lite"/>
    </source>
</evidence>
<dbReference type="AlphaFoldDB" id="A0ABD2CP96"/>
<name>A0ABD2CP96_VESMC</name>
<feature type="region of interest" description="Disordered" evidence="1">
    <location>
        <begin position="150"/>
        <end position="170"/>
    </location>
</feature>
<accession>A0ABD2CP96</accession>
<organism evidence="2 3">
    <name type="scientific">Vespula maculifrons</name>
    <name type="common">Eastern yellow jacket</name>
    <name type="synonym">Wasp</name>
    <dbReference type="NCBI Taxonomy" id="7453"/>
    <lineage>
        <taxon>Eukaryota</taxon>
        <taxon>Metazoa</taxon>
        <taxon>Ecdysozoa</taxon>
        <taxon>Arthropoda</taxon>
        <taxon>Hexapoda</taxon>
        <taxon>Insecta</taxon>
        <taxon>Pterygota</taxon>
        <taxon>Neoptera</taxon>
        <taxon>Endopterygota</taxon>
        <taxon>Hymenoptera</taxon>
        <taxon>Apocrita</taxon>
        <taxon>Aculeata</taxon>
        <taxon>Vespoidea</taxon>
        <taxon>Vespidae</taxon>
        <taxon>Vespinae</taxon>
        <taxon>Vespula</taxon>
    </lineage>
</organism>
<evidence type="ECO:0000313" key="2">
    <source>
        <dbReference type="EMBL" id="KAL2746934.1"/>
    </source>
</evidence>